<sequence length="265" mass="28796">MATYLVTGSSRGLGFNIVNHLASRPASEVGTIFATSRQTVSTQLQELIDREKGRVAFVKLDAASQSSVREALGEVERQLQRQGQGLGQETGEKGIDVLINNAGDMPSTKGGIWNMDNLNETFNTNVTSAHMVTSAFLPLLRKDEKKIIANISTTVGSIAQSHKYKMSRTPAYKVTKAALNMLTVQYAQDLEEEGFTVLAISPGWLRTELGGADFADLPSATGAEATMQIIDSATREMNGKFLNIRVPGWEENPGANQYDGKEVPW</sequence>
<gene>
    <name evidence="1" type="ORF">N8T08_005208</name>
</gene>
<evidence type="ECO:0000313" key="1">
    <source>
        <dbReference type="EMBL" id="KAK1149656.1"/>
    </source>
</evidence>
<organism evidence="1 2">
    <name type="scientific">Aspergillus melleus</name>
    <dbReference type="NCBI Taxonomy" id="138277"/>
    <lineage>
        <taxon>Eukaryota</taxon>
        <taxon>Fungi</taxon>
        <taxon>Dikarya</taxon>
        <taxon>Ascomycota</taxon>
        <taxon>Pezizomycotina</taxon>
        <taxon>Eurotiomycetes</taxon>
        <taxon>Eurotiomycetidae</taxon>
        <taxon>Eurotiales</taxon>
        <taxon>Aspergillaceae</taxon>
        <taxon>Aspergillus</taxon>
        <taxon>Aspergillus subgen. Circumdati</taxon>
    </lineage>
</organism>
<dbReference type="Proteomes" id="UP001177260">
    <property type="component" value="Unassembled WGS sequence"/>
</dbReference>
<accession>A0ACC3BG23</accession>
<name>A0ACC3BG23_9EURO</name>
<dbReference type="EMBL" id="JAOPJF010000003">
    <property type="protein sequence ID" value="KAK1149656.1"/>
    <property type="molecule type" value="Genomic_DNA"/>
</dbReference>
<proteinExistence type="predicted"/>
<protein>
    <submittedName>
        <fullName evidence="1">Uncharacterized protein</fullName>
    </submittedName>
</protein>
<reference evidence="1 2" key="1">
    <citation type="journal article" date="2023" name="ACS Omega">
        <title>Identification of the Neoaspergillic Acid Biosynthesis Gene Cluster by Establishing an In Vitro CRISPR-Ribonucleoprotein Genetic System in Aspergillus melleus.</title>
        <authorList>
            <person name="Yuan B."/>
            <person name="Grau M.F."/>
            <person name="Murata R.M."/>
            <person name="Torok T."/>
            <person name="Venkateswaran K."/>
            <person name="Stajich J.E."/>
            <person name="Wang C.C.C."/>
        </authorList>
    </citation>
    <scope>NUCLEOTIDE SEQUENCE [LARGE SCALE GENOMIC DNA]</scope>
    <source>
        <strain evidence="1 2">IMV 1140</strain>
    </source>
</reference>
<evidence type="ECO:0000313" key="2">
    <source>
        <dbReference type="Proteomes" id="UP001177260"/>
    </source>
</evidence>
<comment type="caution">
    <text evidence="1">The sequence shown here is derived from an EMBL/GenBank/DDBJ whole genome shotgun (WGS) entry which is preliminary data.</text>
</comment>
<keyword evidence="2" id="KW-1185">Reference proteome</keyword>